<comment type="caution">
    <text evidence="2">The sequence shown here is derived from an EMBL/GenBank/DDBJ whole genome shotgun (WGS) entry which is preliminary data.</text>
</comment>
<dbReference type="AlphaFoldDB" id="A0AAV6TGM2"/>
<feature type="compositionally biased region" description="Basic and acidic residues" evidence="1">
    <location>
        <begin position="117"/>
        <end position="133"/>
    </location>
</feature>
<evidence type="ECO:0000313" key="3">
    <source>
        <dbReference type="Proteomes" id="UP000827092"/>
    </source>
</evidence>
<feature type="region of interest" description="Disordered" evidence="1">
    <location>
        <begin position="31"/>
        <end position="133"/>
    </location>
</feature>
<dbReference type="Proteomes" id="UP000827092">
    <property type="component" value="Unassembled WGS sequence"/>
</dbReference>
<sequence length="179" mass="20490">MEGDLLEMSLDESADIWRLLSATREEMGQSFVGSLSDMEDNASYKTEKKKVKRQKLEGEKIGPMKPKQFKPKKNSLKLFNKDTPAPKAATPQSQLQQQTQQPKKKKLASPGSASAGKEPKRTKGEFHFRKEMKDGSVRMVRAKLFERSKMKKAKKRESEMDEMCSAMSCLRPIGEWHFF</sequence>
<organism evidence="2 3">
    <name type="scientific">Oedothorax gibbosus</name>
    <dbReference type="NCBI Taxonomy" id="931172"/>
    <lineage>
        <taxon>Eukaryota</taxon>
        <taxon>Metazoa</taxon>
        <taxon>Ecdysozoa</taxon>
        <taxon>Arthropoda</taxon>
        <taxon>Chelicerata</taxon>
        <taxon>Arachnida</taxon>
        <taxon>Araneae</taxon>
        <taxon>Araneomorphae</taxon>
        <taxon>Entelegynae</taxon>
        <taxon>Araneoidea</taxon>
        <taxon>Linyphiidae</taxon>
        <taxon>Erigoninae</taxon>
        <taxon>Oedothorax</taxon>
    </lineage>
</organism>
<keyword evidence="3" id="KW-1185">Reference proteome</keyword>
<evidence type="ECO:0000313" key="2">
    <source>
        <dbReference type="EMBL" id="KAG8170949.1"/>
    </source>
</evidence>
<name>A0AAV6TGM2_9ARAC</name>
<gene>
    <name evidence="2" type="ORF">JTE90_027097</name>
</gene>
<dbReference type="EMBL" id="JAFNEN010004646">
    <property type="protein sequence ID" value="KAG8170949.1"/>
    <property type="molecule type" value="Genomic_DNA"/>
</dbReference>
<proteinExistence type="predicted"/>
<reference evidence="2 3" key="1">
    <citation type="journal article" date="2022" name="Nat. Ecol. Evol.">
        <title>A masculinizing supergene underlies an exaggerated male reproductive morph in a spider.</title>
        <authorList>
            <person name="Hendrickx F."/>
            <person name="De Corte Z."/>
            <person name="Sonet G."/>
            <person name="Van Belleghem S.M."/>
            <person name="Kostlbacher S."/>
            <person name="Vangestel C."/>
        </authorList>
    </citation>
    <scope>NUCLEOTIDE SEQUENCE [LARGE SCALE GENOMIC DNA]</scope>
    <source>
        <strain evidence="2">W744_W776</strain>
    </source>
</reference>
<feature type="compositionally biased region" description="Low complexity" evidence="1">
    <location>
        <begin position="87"/>
        <end position="101"/>
    </location>
</feature>
<evidence type="ECO:0000256" key="1">
    <source>
        <dbReference type="SAM" id="MobiDB-lite"/>
    </source>
</evidence>
<accession>A0AAV6TGM2</accession>
<protein>
    <submittedName>
        <fullName evidence="2">Uncharacterized protein</fullName>
    </submittedName>
</protein>